<evidence type="ECO:0000256" key="1">
    <source>
        <dbReference type="SAM" id="MobiDB-lite"/>
    </source>
</evidence>
<feature type="compositionally biased region" description="Basic and acidic residues" evidence="1">
    <location>
        <begin position="33"/>
        <end position="51"/>
    </location>
</feature>
<sequence length="114" mass="13267">MLNDSQTVRLQLRHEIEKIKDDLEVMNLKRLDMEDADKRREEKRIREKEEECQQLQRTYGIQEKGMGRLQKERLIASEDEDSSGHEDSPTKPLKSNPAEAKSASSGVNNIRDML</sequence>
<gene>
    <name evidence="2" type="ORF">F2P81_006326</name>
</gene>
<evidence type="ECO:0000313" key="3">
    <source>
        <dbReference type="Proteomes" id="UP000438429"/>
    </source>
</evidence>
<reference evidence="2 3" key="1">
    <citation type="submission" date="2019-06" db="EMBL/GenBank/DDBJ databases">
        <title>Draft genomes of female and male turbot (Scophthalmus maximus).</title>
        <authorList>
            <person name="Xu H."/>
            <person name="Xu X.-W."/>
            <person name="Shao C."/>
            <person name="Chen S."/>
        </authorList>
    </citation>
    <scope>NUCLEOTIDE SEQUENCE [LARGE SCALE GENOMIC DNA]</scope>
    <source>
        <strain evidence="2">Ysfricsl-2016a</strain>
        <tissue evidence="2">Blood</tissue>
    </source>
</reference>
<comment type="caution">
    <text evidence="2">The sequence shown here is derived from an EMBL/GenBank/DDBJ whole genome shotgun (WGS) entry which is preliminary data.</text>
</comment>
<feature type="compositionally biased region" description="Basic and acidic residues" evidence="1">
    <location>
        <begin position="65"/>
        <end position="89"/>
    </location>
</feature>
<dbReference type="AlphaFoldDB" id="A0A6A4T7V1"/>
<protein>
    <submittedName>
        <fullName evidence="2">Uncharacterized protein</fullName>
    </submittedName>
</protein>
<evidence type="ECO:0000313" key="2">
    <source>
        <dbReference type="EMBL" id="KAF0040428.1"/>
    </source>
</evidence>
<accession>A0A6A4T7V1</accession>
<feature type="region of interest" description="Disordered" evidence="1">
    <location>
        <begin position="33"/>
        <end position="114"/>
    </location>
</feature>
<proteinExistence type="predicted"/>
<dbReference type="Proteomes" id="UP000438429">
    <property type="component" value="Unassembled WGS sequence"/>
</dbReference>
<name>A0A6A4T7V1_SCOMX</name>
<organism evidence="2 3">
    <name type="scientific">Scophthalmus maximus</name>
    <name type="common">Turbot</name>
    <name type="synonym">Psetta maxima</name>
    <dbReference type="NCBI Taxonomy" id="52904"/>
    <lineage>
        <taxon>Eukaryota</taxon>
        <taxon>Metazoa</taxon>
        <taxon>Chordata</taxon>
        <taxon>Craniata</taxon>
        <taxon>Vertebrata</taxon>
        <taxon>Euteleostomi</taxon>
        <taxon>Actinopterygii</taxon>
        <taxon>Neopterygii</taxon>
        <taxon>Teleostei</taxon>
        <taxon>Neoteleostei</taxon>
        <taxon>Acanthomorphata</taxon>
        <taxon>Carangaria</taxon>
        <taxon>Pleuronectiformes</taxon>
        <taxon>Pleuronectoidei</taxon>
        <taxon>Scophthalmidae</taxon>
        <taxon>Scophthalmus</taxon>
    </lineage>
</organism>
<dbReference type="EMBL" id="VEVO01000006">
    <property type="protein sequence ID" value="KAF0040428.1"/>
    <property type="molecule type" value="Genomic_DNA"/>
</dbReference>